<feature type="domain" description="HTH gntR-type" evidence="11">
    <location>
        <begin position="11"/>
        <end position="79"/>
    </location>
</feature>
<dbReference type="FunFam" id="3.40.640.10:FF:000053">
    <property type="entry name" value="Aminotransferase, class I"/>
    <property type="match status" value="1"/>
</dbReference>
<dbReference type="EMBL" id="FWXW01000014">
    <property type="protein sequence ID" value="SMC90040.1"/>
    <property type="molecule type" value="Genomic_DNA"/>
</dbReference>
<evidence type="ECO:0000256" key="3">
    <source>
        <dbReference type="ARBA" id="ARBA00007441"/>
    </source>
</evidence>
<dbReference type="CDD" id="cd00609">
    <property type="entry name" value="AAT_like"/>
    <property type="match status" value="1"/>
</dbReference>
<comment type="similarity">
    <text evidence="2">In the C-terminal section; belongs to the class-I pyridoxal-phosphate-dependent aminotransferase family.</text>
</comment>
<keyword evidence="8" id="KW-0805">Transcription regulation</keyword>
<dbReference type="CDD" id="cd07377">
    <property type="entry name" value="WHTH_GntR"/>
    <property type="match status" value="1"/>
</dbReference>
<keyword evidence="5 12" id="KW-0032">Aminotransferase</keyword>
<comment type="similarity">
    <text evidence="3">Belongs to the class-I pyridoxal-phosphate-dependent aminotransferase family.</text>
</comment>
<dbReference type="GO" id="GO:0008483">
    <property type="term" value="F:transaminase activity"/>
    <property type="evidence" value="ECO:0007669"/>
    <property type="project" value="UniProtKB-KW"/>
</dbReference>
<dbReference type="InterPro" id="IPR036388">
    <property type="entry name" value="WH-like_DNA-bd_sf"/>
</dbReference>
<dbReference type="GO" id="GO:0003700">
    <property type="term" value="F:DNA-binding transcription factor activity"/>
    <property type="evidence" value="ECO:0007669"/>
    <property type="project" value="InterPro"/>
</dbReference>
<dbReference type="InterPro" id="IPR015421">
    <property type="entry name" value="PyrdxlP-dep_Trfase_major"/>
</dbReference>
<keyword evidence="13" id="KW-1185">Reference proteome</keyword>
<dbReference type="STRING" id="1122930.SAMN02745168_0254"/>
<evidence type="ECO:0000313" key="13">
    <source>
        <dbReference type="Proteomes" id="UP000192790"/>
    </source>
</evidence>
<dbReference type="Gene3D" id="3.90.1150.10">
    <property type="entry name" value="Aspartate Aminotransferase, domain 1"/>
    <property type="match status" value="1"/>
</dbReference>
<dbReference type="InterPro" id="IPR015424">
    <property type="entry name" value="PyrdxlP-dep_Trfase"/>
</dbReference>
<keyword evidence="9 12" id="KW-0238">DNA-binding</keyword>
<proteinExistence type="inferred from homology"/>
<reference evidence="12 13" key="1">
    <citation type="submission" date="2017-04" db="EMBL/GenBank/DDBJ databases">
        <authorList>
            <person name="Afonso C.L."/>
            <person name="Miller P.J."/>
            <person name="Scott M.A."/>
            <person name="Spackman E."/>
            <person name="Goraichik I."/>
            <person name="Dimitrov K.M."/>
            <person name="Suarez D.L."/>
            <person name="Swayne D.E."/>
        </authorList>
    </citation>
    <scope>NUCLEOTIDE SEQUENCE [LARGE SCALE GENOMIC DNA]</scope>
    <source>
        <strain evidence="12 13">DSM 12816</strain>
    </source>
</reference>
<dbReference type="InterPro" id="IPR051446">
    <property type="entry name" value="HTH_trans_reg/aminotransferase"/>
</dbReference>
<dbReference type="RefSeq" id="WP_084235674.1">
    <property type="nucleotide sequence ID" value="NZ_FWXW01000014.1"/>
</dbReference>
<organism evidence="12 13">
    <name type="scientific">Papillibacter cinnamivorans DSM 12816</name>
    <dbReference type="NCBI Taxonomy" id="1122930"/>
    <lineage>
        <taxon>Bacteria</taxon>
        <taxon>Bacillati</taxon>
        <taxon>Bacillota</taxon>
        <taxon>Clostridia</taxon>
        <taxon>Eubacteriales</taxon>
        <taxon>Oscillospiraceae</taxon>
        <taxon>Papillibacter</taxon>
    </lineage>
</organism>
<sequence length="507" mass="57317">MQIKVDRDLKVPVYLQIRNQIASMILDGTLRAGQPLPPERTLAQSLGINRSTVVNAYSELKADGLVDSRVGKGTVVLSHLTGEQDKEKYSDPPAWSQFLSHTAERSNESLLRDILELANRRDIISFAAGISGMETDPVEALRGIEEEIVSPACRFALNHTPAEGMPCLRESISELMCARGVEAGPEEILVLSGSQQGIDIAARAFLDPGDVVFVEEPTFFSALQIFRAAGARIIGIPVDARGMRVDLLEQALTRYRPKFIFTVPTFQNPSGTTMDLERRKRLLELAYRRNTFILEDDPYSDLRFEGSRVPLLKELDKNGYVIYLSSFSKLLFPGVRIGWINAPKPMVVQFTKVKQMTDLHADSLSQWIIHRYLRSGGLDAHLSRIIAEYRIKRDIMIDELITDPVREMEWNKPQGGFYLWCRLPDDIPYATLMVKAAERGVAYVSGTAFFQGGKGGNYMRLNFTYPSREEIREGIRRLKAAIRETLQAGERNRTQRERKFGEFEVLR</sequence>
<dbReference type="SMART" id="SM00345">
    <property type="entry name" value="HTH_GNTR"/>
    <property type="match status" value="1"/>
</dbReference>
<comment type="subunit">
    <text evidence="4">Homodimer.</text>
</comment>
<dbReference type="Gene3D" id="3.40.640.10">
    <property type="entry name" value="Type I PLP-dependent aspartate aminotransferase-like (Major domain)"/>
    <property type="match status" value="1"/>
</dbReference>
<evidence type="ECO:0000259" key="11">
    <source>
        <dbReference type="PROSITE" id="PS50949"/>
    </source>
</evidence>
<dbReference type="PROSITE" id="PS50949">
    <property type="entry name" value="HTH_GNTR"/>
    <property type="match status" value="1"/>
</dbReference>
<evidence type="ECO:0000256" key="6">
    <source>
        <dbReference type="ARBA" id="ARBA00022679"/>
    </source>
</evidence>
<dbReference type="PRINTS" id="PR00035">
    <property type="entry name" value="HTHGNTR"/>
</dbReference>
<dbReference type="SUPFAM" id="SSF46785">
    <property type="entry name" value="Winged helix' DNA-binding domain"/>
    <property type="match status" value="1"/>
</dbReference>
<dbReference type="Pfam" id="PF00392">
    <property type="entry name" value="GntR"/>
    <property type="match status" value="1"/>
</dbReference>
<accession>A0A1W2CY02</accession>
<evidence type="ECO:0000256" key="4">
    <source>
        <dbReference type="ARBA" id="ARBA00011738"/>
    </source>
</evidence>
<dbReference type="Proteomes" id="UP000192790">
    <property type="component" value="Unassembled WGS sequence"/>
</dbReference>
<gene>
    <name evidence="12" type="ORF">SAMN02745168_0254</name>
</gene>
<keyword evidence="6 12" id="KW-0808">Transferase</keyword>
<dbReference type="InterPro" id="IPR004839">
    <property type="entry name" value="Aminotransferase_I/II_large"/>
</dbReference>
<dbReference type="InterPro" id="IPR036390">
    <property type="entry name" value="WH_DNA-bd_sf"/>
</dbReference>
<dbReference type="PANTHER" id="PTHR46577:SF2">
    <property type="entry name" value="TRANSCRIPTIONAL REGULATORY PROTEIN"/>
    <property type="match status" value="1"/>
</dbReference>
<evidence type="ECO:0000256" key="2">
    <source>
        <dbReference type="ARBA" id="ARBA00005384"/>
    </source>
</evidence>
<dbReference type="GO" id="GO:0003677">
    <property type="term" value="F:DNA binding"/>
    <property type="evidence" value="ECO:0007669"/>
    <property type="project" value="UniProtKB-KW"/>
</dbReference>
<dbReference type="Pfam" id="PF00155">
    <property type="entry name" value="Aminotran_1_2"/>
    <property type="match status" value="1"/>
</dbReference>
<dbReference type="OrthoDB" id="9808770at2"/>
<dbReference type="InterPro" id="IPR015422">
    <property type="entry name" value="PyrdxlP-dep_Trfase_small"/>
</dbReference>
<evidence type="ECO:0000256" key="1">
    <source>
        <dbReference type="ARBA" id="ARBA00001933"/>
    </source>
</evidence>
<comment type="cofactor">
    <cofactor evidence="1">
        <name>pyridoxal 5'-phosphate</name>
        <dbReference type="ChEBI" id="CHEBI:597326"/>
    </cofactor>
</comment>
<dbReference type="Gene3D" id="1.10.10.10">
    <property type="entry name" value="Winged helix-like DNA-binding domain superfamily/Winged helix DNA-binding domain"/>
    <property type="match status" value="1"/>
</dbReference>
<keyword evidence="10" id="KW-0804">Transcription</keyword>
<dbReference type="PANTHER" id="PTHR46577">
    <property type="entry name" value="HTH-TYPE TRANSCRIPTIONAL REGULATORY PROTEIN GABR"/>
    <property type="match status" value="1"/>
</dbReference>
<evidence type="ECO:0000256" key="9">
    <source>
        <dbReference type="ARBA" id="ARBA00023125"/>
    </source>
</evidence>
<keyword evidence="7" id="KW-0663">Pyridoxal phosphate</keyword>
<dbReference type="GO" id="GO:0030170">
    <property type="term" value="F:pyridoxal phosphate binding"/>
    <property type="evidence" value="ECO:0007669"/>
    <property type="project" value="InterPro"/>
</dbReference>
<evidence type="ECO:0000256" key="8">
    <source>
        <dbReference type="ARBA" id="ARBA00023015"/>
    </source>
</evidence>
<name>A0A1W2CY02_9FIRM</name>
<evidence type="ECO:0000256" key="10">
    <source>
        <dbReference type="ARBA" id="ARBA00023163"/>
    </source>
</evidence>
<evidence type="ECO:0000256" key="7">
    <source>
        <dbReference type="ARBA" id="ARBA00022898"/>
    </source>
</evidence>
<dbReference type="InterPro" id="IPR000524">
    <property type="entry name" value="Tscrpt_reg_HTH_GntR"/>
</dbReference>
<protein>
    <submittedName>
        <fullName evidence="12">DNA-binding transcriptional regulator, MocR family, contains an aminotransferase domain</fullName>
    </submittedName>
</protein>
<dbReference type="AlphaFoldDB" id="A0A1W2CY02"/>
<dbReference type="SUPFAM" id="SSF53383">
    <property type="entry name" value="PLP-dependent transferases"/>
    <property type="match status" value="1"/>
</dbReference>
<evidence type="ECO:0000313" key="12">
    <source>
        <dbReference type="EMBL" id="SMC90040.1"/>
    </source>
</evidence>
<evidence type="ECO:0000256" key="5">
    <source>
        <dbReference type="ARBA" id="ARBA00022576"/>
    </source>
</evidence>